<organism evidence="3 4">
    <name type="scientific">Alkalibacterium pelagium</name>
    <dbReference type="NCBI Taxonomy" id="426702"/>
    <lineage>
        <taxon>Bacteria</taxon>
        <taxon>Bacillati</taxon>
        <taxon>Bacillota</taxon>
        <taxon>Bacilli</taxon>
        <taxon>Lactobacillales</taxon>
        <taxon>Carnobacteriaceae</taxon>
        <taxon>Alkalibacterium</taxon>
    </lineage>
</organism>
<accession>A0A1H7LBL4</accession>
<keyword evidence="4" id="KW-1185">Reference proteome</keyword>
<evidence type="ECO:0000313" key="3">
    <source>
        <dbReference type="EMBL" id="SEK95717.1"/>
    </source>
</evidence>
<dbReference type="GO" id="GO:0000162">
    <property type="term" value="P:L-tryptophan biosynthetic process"/>
    <property type="evidence" value="ECO:0007669"/>
    <property type="project" value="TreeGrafter"/>
</dbReference>
<dbReference type="PRINTS" id="PR00096">
    <property type="entry name" value="GATASE"/>
</dbReference>
<dbReference type="InterPro" id="IPR050472">
    <property type="entry name" value="Anth_synth/Amidotransfase"/>
</dbReference>
<proteinExistence type="predicted"/>
<dbReference type="PRINTS" id="PR00099">
    <property type="entry name" value="CPSGATASE"/>
</dbReference>
<dbReference type="CDD" id="cd01743">
    <property type="entry name" value="GATase1_Anthranilate_Synthase"/>
    <property type="match status" value="1"/>
</dbReference>
<dbReference type="AlphaFoldDB" id="A0A1H7LBL4"/>
<dbReference type="Gene3D" id="3.40.50.880">
    <property type="match status" value="1"/>
</dbReference>
<reference evidence="4" key="1">
    <citation type="submission" date="2016-10" db="EMBL/GenBank/DDBJ databases">
        <authorList>
            <person name="Varghese N."/>
            <person name="Submissions S."/>
        </authorList>
    </citation>
    <scope>NUCLEOTIDE SEQUENCE [LARGE SCALE GENOMIC DNA]</scope>
    <source>
        <strain evidence="4">DSM 19183</strain>
    </source>
</reference>
<dbReference type="SUPFAM" id="SSF52317">
    <property type="entry name" value="Class I glutamine amidotransferase-like"/>
    <property type="match status" value="1"/>
</dbReference>
<dbReference type="GO" id="GO:0004049">
    <property type="term" value="F:anthranilate synthase activity"/>
    <property type="evidence" value="ECO:0007669"/>
    <property type="project" value="TreeGrafter"/>
</dbReference>
<dbReference type="OrthoDB" id="9804328at2"/>
<dbReference type="PRINTS" id="PR00097">
    <property type="entry name" value="ANTSNTHASEII"/>
</dbReference>
<dbReference type="GO" id="GO:0005829">
    <property type="term" value="C:cytosol"/>
    <property type="evidence" value="ECO:0007669"/>
    <property type="project" value="TreeGrafter"/>
</dbReference>
<evidence type="ECO:0000259" key="2">
    <source>
        <dbReference type="Pfam" id="PF00117"/>
    </source>
</evidence>
<dbReference type="STRING" id="426702.SAMN04488099_10918"/>
<dbReference type="InterPro" id="IPR006221">
    <property type="entry name" value="TrpG/PapA_dom"/>
</dbReference>
<name>A0A1H7LBL4_9LACT</name>
<evidence type="ECO:0000313" key="4">
    <source>
        <dbReference type="Proteomes" id="UP000199081"/>
    </source>
</evidence>
<dbReference type="PANTHER" id="PTHR43418:SF4">
    <property type="entry name" value="MULTIFUNCTIONAL TRYPTOPHAN BIOSYNTHESIS PROTEIN"/>
    <property type="match status" value="1"/>
</dbReference>
<feature type="domain" description="Glutamine amidotransferase" evidence="2">
    <location>
        <begin position="3"/>
        <end position="185"/>
    </location>
</feature>
<dbReference type="InterPro" id="IPR017926">
    <property type="entry name" value="GATASE"/>
</dbReference>
<dbReference type="NCBIfam" id="TIGR00566">
    <property type="entry name" value="trpG_papA"/>
    <property type="match status" value="1"/>
</dbReference>
<dbReference type="RefSeq" id="WP_091481271.1">
    <property type="nucleotide sequence ID" value="NZ_BJYC01000011.1"/>
</dbReference>
<keyword evidence="1" id="KW-0315">Glutamine amidotransferase</keyword>
<dbReference type="FunFam" id="3.40.50.880:FF:000003">
    <property type="entry name" value="Anthranilate synthase component II"/>
    <property type="match status" value="1"/>
</dbReference>
<gene>
    <name evidence="3" type="ORF">SAMN04488099_10918</name>
</gene>
<dbReference type="Pfam" id="PF00117">
    <property type="entry name" value="GATase"/>
    <property type="match status" value="1"/>
</dbReference>
<dbReference type="PROSITE" id="PS51273">
    <property type="entry name" value="GATASE_TYPE_1"/>
    <property type="match status" value="1"/>
</dbReference>
<dbReference type="Proteomes" id="UP000199081">
    <property type="component" value="Unassembled WGS sequence"/>
</dbReference>
<dbReference type="PANTHER" id="PTHR43418">
    <property type="entry name" value="MULTIFUNCTIONAL TRYPTOPHAN BIOSYNTHESIS PROTEIN-RELATED"/>
    <property type="match status" value="1"/>
</dbReference>
<protein>
    <submittedName>
        <fullName evidence="3">Anthranilate synthase component 2</fullName>
    </submittedName>
</protein>
<sequence>MILLIDNYDSFTYNVYQYIGELEDVMVVRNDAVTLEDIRNLKPKAIVLSPGPGTPAEAGICIDLIREFKAEIPILGICLGHQAIGEAFGGSVSHAEEVKHGKTAVITHNQTELFQGLDQEIEVMRYHSLVILRNTIPDNLDITAESIEDGEIMAVRHQTYPIYGVQFHPESIGTADGRQMIRNFLNLVDEKVGSAS</sequence>
<evidence type="ECO:0000256" key="1">
    <source>
        <dbReference type="ARBA" id="ARBA00022962"/>
    </source>
</evidence>
<dbReference type="EMBL" id="FNZU01000009">
    <property type="protein sequence ID" value="SEK95717.1"/>
    <property type="molecule type" value="Genomic_DNA"/>
</dbReference>
<dbReference type="InterPro" id="IPR029062">
    <property type="entry name" value="Class_I_gatase-like"/>
</dbReference>